<evidence type="ECO:0008006" key="4">
    <source>
        <dbReference type="Google" id="ProtNLM"/>
    </source>
</evidence>
<evidence type="ECO:0000313" key="2">
    <source>
        <dbReference type="EMBL" id="RMI39627.1"/>
    </source>
</evidence>
<keyword evidence="3" id="KW-1185">Reference proteome</keyword>
<protein>
    <recommendedName>
        <fullName evidence="4">SH3 domain-containing protein</fullName>
    </recommendedName>
</protein>
<organism evidence="2 3">
    <name type="scientific">Actinomadura harenae</name>
    <dbReference type="NCBI Taxonomy" id="2483351"/>
    <lineage>
        <taxon>Bacteria</taxon>
        <taxon>Bacillati</taxon>
        <taxon>Actinomycetota</taxon>
        <taxon>Actinomycetes</taxon>
        <taxon>Streptosporangiales</taxon>
        <taxon>Thermomonosporaceae</taxon>
        <taxon>Actinomadura</taxon>
    </lineage>
</organism>
<dbReference type="Proteomes" id="UP000282674">
    <property type="component" value="Unassembled WGS sequence"/>
</dbReference>
<dbReference type="EMBL" id="RFFG01000064">
    <property type="protein sequence ID" value="RMI39627.1"/>
    <property type="molecule type" value="Genomic_DNA"/>
</dbReference>
<sequence length="119" mass="13185">MGATTRRSIALAIAGVGLSGVTLLSSGAAEAATPAAASKATAVTGWSSPVCRYRVAPRIGLHVRVWPNSWIIGALKHNHHVYAKKCRNPRGWVRLRGGVRDDLRHHWVFRRYLHREHFC</sequence>
<proteinExistence type="predicted"/>
<evidence type="ECO:0000256" key="1">
    <source>
        <dbReference type="SAM" id="SignalP"/>
    </source>
</evidence>
<comment type="caution">
    <text evidence="2">The sequence shown here is derived from an EMBL/GenBank/DDBJ whole genome shotgun (WGS) entry which is preliminary data.</text>
</comment>
<keyword evidence="1" id="KW-0732">Signal</keyword>
<feature type="signal peptide" evidence="1">
    <location>
        <begin position="1"/>
        <end position="31"/>
    </location>
</feature>
<evidence type="ECO:0000313" key="3">
    <source>
        <dbReference type="Proteomes" id="UP000282674"/>
    </source>
</evidence>
<reference evidence="2 3" key="1">
    <citation type="submission" date="2018-10" db="EMBL/GenBank/DDBJ databases">
        <title>Isolation from soil.</title>
        <authorList>
            <person name="Hu J."/>
        </authorList>
    </citation>
    <scope>NUCLEOTIDE SEQUENCE [LARGE SCALE GENOMIC DNA]</scope>
    <source>
        <strain evidence="2 3">NEAU-Ht49</strain>
    </source>
</reference>
<accession>A0A3M2LQG7</accession>
<gene>
    <name evidence="2" type="ORF">EBO15_29110</name>
</gene>
<dbReference type="AlphaFoldDB" id="A0A3M2LQG7"/>
<dbReference type="RefSeq" id="WP_122197655.1">
    <property type="nucleotide sequence ID" value="NZ_JBHSKC010000001.1"/>
</dbReference>
<feature type="chain" id="PRO_5018255650" description="SH3 domain-containing protein" evidence="1">
    <location>
        <begin position="32"/>
        <end position="119"/>
    </location>
</feature>
<name>A0A3M2LQG7_9ACTN</name>